<reference evidence="3 6" key="2">
    <citation type="journal article" date="2024" name="Fungal Genet. Biol.">
        <title>The porcine skin microbiome exhibits broad fungal antagonism.</title>
        <authorList>
            <person name="De La Cruz K.F."/>
            <person name="Townsend E.C."/>
            <person name="Alex Cheong J.Z."/>
            <person name="Salamzade R."/>
            <person name="Liu A."/>
            <person name="Sandstrom S."/>
            <person name="Davila E."/>
            <person name="Huang L."/>
            <person name="Xu K.H."/>
            <person name="Wu S.Y."/>
            <person name="Meudt J.J."/>
            <person name="Shanmuganayagam D."/>
            <person name="Gibson A.L.F."/>
            <person name="Kalan L.R."/>
        </authorList>
    </citation>
    <scope>NUCLEOTIDE SEQUENCE [LARGE SCALE GENOMIC DNA]</scope>
    <source>
        <strain evidence="3 6">LK2569</strain>
    </source>
</reference>
<dbReference type="EC" id="3.4.23.-" evidence="3"/>
<evidence type="ECO:0000313" key="5">
    <source>
        <dbReference type="Proteomes" id="UP000589552"/>
    </source>
</evidence>
<keyword evidence="1" id="KW-0812">Transmembrane</keyword>
<evidence type="ECO:0000313" key="6">
    <source>
        <dbReference type="Proteomes" id="UP001558353"/>
    </source>
</evidence>
<comment type="caution">
    <text evidence="4">The sequence shown here is derived from an EMBL/GenBank/DDBJ whole genome shotgun (WGS) entry which is preliminary data.</text>
</comment>
<proteinExistence type="predicted"/>
<sequence length="150" mass="15069">MGWGLSSGVIGWWPFWCAFVPWAAWLAWHDLTSRRLPDHLTLPAGAVAGLFSLYDGSSTAFALGAATWAGAYGAVGVVKHGAMGGGDVKLALALGGATAVAAGVPGTLLAMVIAGLLTGIAGMLVREKRLPHGPSMLVACAGVMLGGPMG</sequence>
<protein>
    <submittedName>
        <fullName evidence="3">A24 family peptidase</fullName>
        <ecNumber evidence="3">3.4.23.-</ecNumber>
    </submittedName>
    <submittedName>
        <fullName evidence="4">Prepilin peptidase</fullName>
    </submittedName>
</protein>
<dbReference type="InterPro" id="IPR000045">
    <property type="entry name" value="Prepilin_IV_endopep_pep"/>
</dbReference>
<dbReference type="GO" id="GO:0016020">
    <property type="term" value="C:membrane"/>
    <property type="evidence" value="ECO:0007669"/>
    <property type="project" value="InterPro"/>
</dbReference>
<keyword evidence="6" id="KW-1185">Reference proteome</keyword>
<evidence type="ECO:0000313" key="3">
    <source>
        <dbReference type="EMBL" id="MEX3529565.1"/>
    </source>
</evidence>
<gene>
    <name evidence="4" type="ORF">HF852_01000</name>
    <name evidence="3" type="ORF">VVR64_10905</name>
</gene>
<accession>A0A0M2XEC4</accession>
<evidence type="ECO:0000256" key="1">
    <source>
        <dbReference type="SAM" id="Phobius"/>
    </source>
</evidence>
<dbReference type="EMBL" id="JABAGA010000001">
    <property type="protein sequence ID" value="NMF08199.1"/>
    <property type="molecule type" value="Genomic_DNA"/>
</dbReference>
<evidence type="ECO:0000259" key="2">
    <source>
        <dbReference type="Pfam" id="PF01478"/>
    </source>
</evidence>
<reference evidence="4 5" key="1">
    <citation type="submission" date="2020-04" db="EMBL/GenBank/DDBJ databases">
        <authorList>
            <person name="Hitch T.C.A."/>
            <person name="Wylensek D."/>
            <person name="Clavel T."/>
        </authorList>
    </citation>
    <scope>NUCLEOTIDE SEQUENCE [LARGE SCALE GENOMIC DNA]</scope>
    <source>
        <strain evidence="4 5">BL-383-APC-2I</strain>
    </source>
</reference>
<dbReference type="GO" id="GO:0004190">
    <property type="term" value="F:aspartic-type endopeptidase activity"/>
    <property type="evidence" value="ECO:0007669"/>
    <property type="project" value="InterPro"/>
</dbReference>
<evidence type="ECO:0000313" key="4">
    <source>
        <dbReference type="EMBL" id="NMF08199.1"/>
    </source>
</evidence>
<dbReference type="RefSeq" id="WP_046651399.1">
    <property type="nucleotide sequence ID" value="NZ_CP032788.1"/>
</dbReference>
<dbReference type="EMBL" id="JAYWMA010000015">
    <property type="protein sequence ID" value="MEX3529565.1"/>
    <property type="molecule type" value="Genomic_DNA"/>
</dbReference>
<feature type="domain" description="Prepilin type IV endopeptidase peptidase" evidence="2">
    <location>
        <begin position="17"/>
        <end position="117"/>
    </location>
</feature>
<dbReference type="Gene3D" id="1.20.120.1220">
    <property type="match status" value="1"/>
</dbReference>
<name>A0A0M2XEC4_9CORY</name>
<feature type="transmembrane region" description="Helical" evidence="1">
    <location>
        <begin position="12"/>
        <end position="29"/>
    </location>
</feature>
<keyword evidence="1" id="KW-0472">Membrane</keyword>
<dbReference type="GeneID" id="95321966"/>
<dbReference type="OrthoDB" id="4428077at2"/>
<organism evidence="4 5">
    <name type="scientific">Corynebacterium xerosis</name>
    <dbReference type="NCBI Taxonomy" id="1725"/>
    <lineage>
        <taxon>Bacteria</taxon>
        <taxon>Bacillati</taxon>
        <taxon>Actinomycetota</taxon>
        <taxon>Actinomycetes</taxon>
        <taxon>Mycobacteriales</taxon>
        <taxon>Corynebacteriaceae</taxon>
        <taxon>Corynebacterium</taxon>
    </lineage>
</organism>
<dbReference type="Pfam" id="PF01478">
    <property type="entry name" value="Peptidase_A24"/>
    <property type="match status" value="1"/>
</dbReference>
<feature type="transmembrane region" description="Helical" evidence="1">
    <location>
        <begin position="60"/>
        <end position="78"/>
    </location>
</feature>
<dbReference type="Proteomes" id="UP000589552">
    <property type="component" value="Unassembled WGS sequence"/>
</dbReference>
<reference evidence="3" key="3">
    <citation type="submission" date="2024-01" db="EMBL/GenBank/DDBJ databases">
        <authorList>
            <person name="De La Cruz K.F."/>
            <person name="Townsend E.C."/>
            <person name="Salamzade R."/>
            <person name="Kalan L.R."/>
        </authorList>
    </citation>
    <scope>NUCLEOTIDE SEQUENCE</scope>
    <source>
        <strain evidence="3">LK2569</strain>
    </source>
</reference>
<feature type="transmembrane region" description="Helical" evidence="1">
    <location>
        <begin position="90"/>
        <end position="117"/>
    </location>
</feature>
<dbReference type="Proteomes" id="UP001558353">
    <property type="component" value="Unassembled WGS sequence"/>
</dbReference>
<keyword evidence="1" id="KW-1133">Transmembrane helix</keyword>
<keyword evidence="3" id="KW-0378">Hydrolase</keyword>
<dbReference type="AlphaFoldDB" id="A0A0M2XEC4"/>